<dbReference type="PROSITE" id="PS01124">
    <property type="entry name" value="HTH_ARAC_FAMILY_2"/>
    <property type="match status" value="1"/>
</dbReference>
<dbReference type="InterPro" id="IPR020449">
    <property type="entry name" value="Tscrpt_reg_AraC-type_HTH"/>
</dbReference>
<protein>
    <recommendedName>
        <fullName evidence="2">Stage 0 sporulation protein A homolog</fullName>
    </recommendedName>
</protein>
<dbReference type="SUPFAM" id="SSF52172">
    <property type="entry name" value="CheY-like"/>
    <property type="match status" value="1"/>
</dbReference>
<dbReference type="Proteomes" id="UP001298681">
    <property type="component" value="Unassembled WGS sequence"/>
</dbReference>
<dbReference type="RefSeq" id="WP_191405218.1">
    <property type="nucleotide sequence ID" value="NZ_JAKNHQ010000006.1"/>
</dbReference>
<evidence type="ECO:0000256" key="5">
    <source>
        <dbReference type="ARBA" id="ARBA00023012"/>
    </source>
</evidence>
<dbReference type="SMART" id="SM00448">
    <property type="entry name" value="REC"/>
    <property type="match status" value="1"/>
</dbReference>
<organism evidence="13 14">
    <name type="scientific">Anaeromassilibacillus senegalensis</name>
    <dbReference type="NCBI Taxonomy" id="1673717"/>
    <lineage>
        <taxon>Bacteria</taxon>
        <taxon>Bacillati</taxon>
        <taxon>Bacillota</taxon>
        <taxon>Clostridia</taxon>
        <taxon>Eubacteriales</taxon>
        <taxon>Acutalibacteraceae</taxon>
        <taxon>Anaeromassilibacillus</taxon>
    </lineage>
</organism>
<evidence type="ECO:0000256" key="9">
    <source>
        <dbReference type="ARBA" id="ARBA00024867"/>
    </source>
</evidence>
<dbReference type="PRINTS" id="PR00032">
    <property type="entry name" value="HTHARAC"/>
</dbReference>
<dbReference type="InterPro" id="IPR011006">
    <property type="entry name" value="CheY-like_superfamily"/>
</dbReference>
<dbReference type="SUPFAM" id="SSF46689">
    <property type="entry name" value="Homeodomain-like"/>
    <property type="match status" value="2"/>
</dbReference>
<evidence type="ECO:0000256" key="2">
    <source>
        <dbReference type="ARBA" id="ARBA00018672"/>
    </source>
</evidence>
<evidence type="ECO:0000313" key="13">
    <source>
        <dbReference type="EMBL" id="MCG4610475.1"/>
    </source>
</evidence>
<evidence type="ECO:0000256" key="8">
    <source>
        <dbReference type="ARBA" id="ARBA00023163"/>
    </source>
</evidence>
<comment type="function">
    <text evidence="9">May play the central regulatory role in sporulation. It may be an element of the effector pathway responsible for the activation of sporulation genes in response to nutritional stress. Spo0A may act in concert with spo0H (a sigma factor) to control the expression of some genes that are critical to the sporulation process.</text>
</comment>
<dbReference type="Gene3D" id="3.40.50.2300">
    <property type="match status" value="1"/>
</dbReference>
<evidence type="ECO:0000259" key="12">
    <source>
        <dbReference type="PROSITE" id="PS50110"/>
    </source>
</evidence>
<feature type="domain" description="HTH araC/xylS-type" evidence="11">
    <location>
        <begin position="432"/>
        <end position="530"/>
    </location>
</feature>
<dbReference type="InterPro" id="IPR018062">
    <property type="entry name" value="HTH_AraC-typ_CS"/>
</dbReference>
<evidence type="ECO:0000256" key="10">
    <source>
        <dbReference type="PROSITE-ProRule" id="PRU00169"/>
    </source>
</evidence>
<comment type="subcellular location">
    <subcellularLocation>
        <location evidence="1">Cytoplasm</location>
    </subcellularLocation>
</comment>
<dbReference type="InterPro" id="IPR051552">
    <property type="entry name" value="HptR"/>
</dbReference>
<sequence length="532" mass="60529">MIKVVVADDEVKVCQLICNLVDWSTFDMEIVAVAHNGEEALEMVRQHEPDLLVTDIRMPGCDGLEMIARAKQLREDLDFVIISGYRHFEYAQSAIKYGVSDYLLKPIQKEELCSTLEKMRRRYQMRTEQLSNEERLRMRLQSDIDKLRCGLFNHLLSADANSPLSLEQVNRDYHFQFAPGLFQIFIAKVDCPLSRDSVKVLEEKVLHTLCGTLRPVCTDMEACFTGSRAYGILNYPEECRATVRKRVLSAMDELLVQTGLFENTQLTIGLGTAVDHPGRLEDSLQSAEAAVVQRLLDGTGKVIEKVPQEGAFDEDRLLSTVTREIESAVEVLDRDALSAALKRFQKDALAAPGINGQHLLSLAQKACRIYIMVLRKHQIHVENLDEIYQRFSQKSEACGSAPELFRHLSGILCESLDAILQDRRQAEKRPVRAAKQYIQEHYMESVSLEEVADFVGFNASYFSTLFKKESGKNFLEYLSEVRMNRAKELLKQTNFTVANICSQVGYSDLKHFTQSFKKATGLKPNEFRKLYS</sequence>
<keyword evidence="8" id="KW-0804">Transcription</keyword>
<keyword evidence="4 10" id="KW-0597">Phosphoprotein</keyword>
<reference evidence="13 14" key="1">
    <citation type="submission" date="2022-01" db="EMBL/GenBank/DDBJ databases">
        <title>Collection of gut derived symbiotic bacterial strains cultured from healthy donors.</title>
        <authorList>
            <person name="Lin H."/>
            <person name="Kohout C."/>
            <person name="Waligurski E."/>
            <person name="Pamer E.G."/>
        </authorList>
    </citation>
    <scope>NUCLEOTIDE SEQUENCE [LARGE SCALE GENOMIC DNA]</scope>
    <source>
        <strain evidence="13 14">DFI.7.58</strain>
    </source>
</reference>
<dbReference type="PROSITE" id="PS50110">
    <property type="entry name" value="RESPONSE_REGULATORY"/>
    <property type="match status" value="1"/>
</dbReference>
<dbReference type="Pfam" id="PF00072">
    <property type="entry name" value="Response_reg"/>
    <property type="match status" value="1"/>
</dbReference>
<dbReference type="InterPro" id="IPR018060">
    <property type="entry name" value="HTH_AraC"/>
</dbReference>
<dbReference type="Gene3D" id="1.10.10.60">
    <property type="entry name" value="Homeodomain-like"/>
    <property type="match status" value="2"/>
</dbReference>
<evidence type="ECO:0000259" key="11">
    <source>
        <dbReference type="PROSITE" id="PS01124"/>
    </source>
</evidence>
<evidence type="ECO:0000256" key="1">
    <source>
        <dbReference type="ARBA" id="ARBA00004496"/>
    </source>
</evidence>
<comment type="caution">
    <text evidence="13">The sequence shown here is derived from an EMBL/GenBank/DDBJ whole genome shotgun (WGS) entry which is preliminary data.</text>
</comment>
<keyword evidence="7" id="KW-0238">DNA-binding</keyword>
<evidence type="ECO:0000256" key="3">
    <source>
        <dbReference type="ARBA" id="ARBA00022490"/>
    </source>
</evidence>
<evidence type="ECO:0000256" key="4">
    <source>
        <dbReference type="ARBA" id="ARBA00022553"/>
    </source>
</evidence>
<gene>
    <name evidence="13" type="ORF">L0P57_05955</name>
</gene>
<keyword evidence="5" id="KW-0902">Two-component regulatory system</keyword>
<keyword evidence="3" id="KW-0963">Cytoplasm</keyword>
<keyword evidence="6" id="KW-0805">Transcription regulation</keyword>
<evidence type="ECO:0000313" key="14">
    <source>
        <dbReference type="Proteomes" id="UP001298681"/>
    </source>
</evidence>
<dbReference type="PROSITE" id="PS00041">
    <property type="entry name" value="HTH_ARAC_FAMILY_1"/>
    <property type="match status" value="1"/>
</dbReference>
<dbReference type="InterPro" id="IPR001789">
    <property type="entry name" value="Sig_transdc_resp-reg_receiver"/>
</dbReference>
<dbReference type="CDD" id="cd17536">
    <property type="entry name" value="REC_YesN-like"/>
    <property type="match status" value="1"/>
</dbReference>
<feature type="domain" description="Response regulatory" evidence="12">
    <location>
        <begin position="3"/>
        <end position="120"/>
    </location>
</feature>
<accession>A0ABS9MI41</accession>
<name>A0ABS9MI41_9FIRM</name>
<feature type="modified residue" description="4-aspartylphosphate" evidence="10">
    <location>
        <position position="55"/>
    </location>
</feature>
<dbReference type="PANTHER" id="PTHR42713:SF3">
    <property type="entry name" value="TRANSCRIPTIONAL REGULATORY PROTEIN HPTR"/>
    <property type="match status" value="1"/>
</dbReference>
<dbReference type="Pfam" id="PF12833">
    <property type="entry name" value="HTH_18"/>
    <property type="match status" value="1"/>
</dbReference>
<evidence type="ECO:0000256" key="6">
    <source>
        <dbReference type="ARBA" id="ARBA00023015"/>
    </source>
</evidence>
<proteinExistence type="predicted"/>
<keyword evidence="14" id="KW-1185">Reference proteome</keyword>
<dbReference type="SMART" id="SM00342">
    <property type="entry name" value="HTH_ARAC"/>
    <property type="match status" value="1"/>
</dbReference>
<dbReference type="PANTHER" id="PTHR42713">
    <property type="entry name" value="HISTIDINE KINASE-RELATED"/>
    <property type="match status" value="1"/>
</dbReference>
<dbReference type="EMBL" id="JAKNHQ010000006">
    <property type="protein sequence ID" value="MCG4610475.1"/>
    <property type="molecule type" value="Genomic_DNA"/>
</dbReference>
<dbReference type="InterPro" id="IPR009057">
    <property type="entry name" value="Homeodomain-like_sf"/>
</dbReference>
<evidence type="ECO:0000256" key="7">
    <source>
        <dbReference type="ARBA" id="ARBA00023125"/>
    </source>
</evidence>